<keyword evidence="3" id="KW-1185">Reference proteome</keyword>
<keyword evidence="1" id="KW-0472">Membrane</keyword>
<evidence type="ECO:0000313" key="3">
    <source>
        <dbReference type="Proteomes" id="UP000325273"/>
    </source>
</evidence>
<dbReference type="RefSeq" id="WP_149672990.1">
    <property type="nucleotide sequence ID" value="NZ_VTUZ01000021.1"/>
</dbReference>
<reference evidence="2 3" key="1">
    <citation type="submission" date="2019-08" db="EMBL/GenBank/DDBJ databases">
        <title>Paraburkholderia sp. DCY113.</title>
        <authorList>
            <person name="Kang J."/>
        </authorList>
    </citation>
    <scope>NUCLEOTIDE SEQUENCE [LARGE SCALE GENOMIC DNA]</scope>
    <source>
        <strain evidence="2 3">DCY113</strain>
    </source>
</reference>
<feature type="transmembrane region" description="Helical" evidence="1">
    <location>
        <begin position="38"/>
        <end position="59"/>
    </location>
</feature>
<evidence type="ECO:0008006" key="4">
    <source>
        <dbReference type="Google" id="ProtNLM"/>
    </source>
</evidence>
<dbReference type="EMBL" id="VTUZ01000021">
    <property type="protein sequence ID" value="KAA1005796.1"/>
    <property type="molecule type" value="Genomic_DNA"/>
</dbReference>
<gene>
    <name evidence="2" type="ORF">FVF58_27755</name>
</gene>
<organism evidence="2 3">
    <name type="scientific">Paraburkholderia panacisoli</name>
    <dbReference type="NCBI Taxonomy" id="2603818"/>
    <lineage>
        <taxon>Bacteria</taxon>
        <taxon>Pseudomonadati</taxon>
        <taxon>Pseudomonadota</taxon>
        <taxon>Betaproteobacteria</taxon>
        <taxon>Burkholderiales</taxon>
        <taxon>Burkholderiaceae</taxon>
        <taxon>Paraburkholderia</taxon>
    </lineage>
</organism>
<evidence type="ECO:0000256" key="1">
    <source>
        <dbReference type="SAM" id="Phobius"/>
    </source>
</evidence>
<accession>A0A5B0GS99</accession>
<sequence length="308" mass="32710">MSTTFFESGGTARPKLFLSQWLNRLRVPLDAWSRRRRWAVALLIFALVFGLGAHGWIVADLGGVETSRAALAVSVQHLSDARRALAQLPLLRRAAAATPVAPVVPSTAPWSSADDVRIVSELAAQSGVALLAVEPGVGKGEGVESMRPLQFTAQTDFVHLMAFLHGLSDLPVLIVPVDATVKQDAALSVSATLRVFSALRPVSANDAARVLDNASLDSDDDEEVVFFDPFLQPQMRAAGELPDVSQLRLVGVLSDRTHGLALLDTPDGVATVEKGQQLGAERVTKLDTLGITLAKNGTTRTLALAEAS</sequence>
<comment type="caution">
    <text evidence="2">The sequence shown here is derived from an EMBL/GenBank/DDBJ whole genome shotgun (WGS) entry which is preliminary data.</text>
</comment>
<evidence type="ECO:0000313" key="2">
    <source>
        <dbReference type="EMBL" id="KAA1005796.1"/>
    </source>
</evidence>
<keyword evidence="1" id="KW-0812">Transmembrane</keyword>
<proteinExistence type="predicted"/>
<dbReference type="AlphaFoldDB" id="A0A5B0GS99"/>
<keyword evidence="1" id="KW-1133">Transmembrane helix</keyword>
<dbReference type="Proteomes" id="UP000325273">
    <property type="component" value="Unassembled WGS sequence"/>
</dbReference>
<name>A0A5B0GS99_9BURK</name>
<protein>
    <recommendedName>
        <fullName evidence="4">Tfp pilus assembly protein PilO</fullName>
    </recommendedName>
</protein>